<comment type="similarity">
    <text evidence="1">Belongs to the peptidase C19 family.</text>
</comment>
<feature type="non-terminal residue" evidence="4">
    <location>
        <position position="942"/>
    </location>
</feature>
<evidence type="ECO:0000256" key="2">
    <source>
        <dbReference type="SAM" id="MobiDB-lite"/>
    </source>
</evidence>
<feature type="region of interest" description="Disordered" evidence="2">
    <location>
        <begin position="744"/>
        <end position="841"/>
    </location>
</feature>
<dbReference type="SUPFAM" id="SSF54001">
    <property type="entry name" value="Cysteine proteinases"/>
    <property type="match status" value="1"/>
</dbReference>
<evidence type="ECO:0000313" key="4">
    <source>
        <dbReference type="EMBL" id="CAI9535522.1"/>
    </source>
</evidence>
<evidence type="ECO:0000313" key="5">
    <source>
        <dbReference type="Proteomes" id="UP001162483"/>
    </source>
</evidence>
<reference evidence="4" key="1">
    <citation type="submission" date="2023-05" db="EMBL/GenBank/DDBJ databases">
        <authorList>
            <person name="Stuckert A."/>
        </authorList>
    </citation>
    <scope>NUCLEOTIDE SEQUENCE</scope>
</reference>
<feature type="region of interest" description="Disordered" evidence="2">
    <location>
        <begin position="893"/>
        <end position="942"/>
    </location>
</feature>
<evidence type="ECO:0000256" key="1">
    <source>
        <dbReference type="RuleBase" id="RU366025"/>
    </source>
</evidence>
<keyword evidence="1" id="KW-0645">Protease</keyword>
<dbReference type="InterPro" id="IPR050164">
    <property type="entry name" value="Peptidase_C19"/>
</dbReference>
<comment type="catalytic activity">
    <reaction evidence="1">
        <text>Thiol-dependent hydrolysis of ester, thioester, amide, peptide and isopeptide bonds formed by the C-terminal Gly of ubiquitin (a 76-residue protein attached to proteins as an intracellular targeting signal).</text>
        <dbReference type="EC" id="3.4.19.12"/>
    </reaction>
</comment>
<dbReference type="InterPro" id="IPR018200">
    <property type="entry name" value="USP_CS"/>
</dbReference>
<feature type="compositionally biased region" description="Low complexity" evidence="2">
    <location>
        <begin position="57"/>
        <end position="69"/>
    </location>
</feature>
<dbReference type="CDD" id="cd02661">
    <property type="entry name" value="Peptidase_C19E"/>
    <property type="match status" value="1"/>
</dbReference>
<dbReference type="PROSITE" id="PS00972">
    <property type="entry name" value="USP_1"/>
    <property type="match status" value="1"/>
</dbReference>
<dbReference type="Pfam" id="PF00443">
    <property type="entry name" value="UCH"/>
    <property type="match status" value="1"/>
</dbReference>
<dbReference type="InterPro" id="IPR028889">
    <property type="entry name" value="USP"/>
</dbReference>
<dbReference type="Gene3D" id="3.90.70.10">
    <property type="entry name" value="Cysteine proteinases"/>
    <property type="match status" value="1"/>
</dbReference>
<organism evidence="4 5">
    <name type="scientific">Staurois parvus</name>
    <dbReference type="NCBI Taxonomy" id="386267"/>
    <lineage>
        <taxon>Eukaryota</taxon>
        <taxon>Metazoa</taxon>
        <taxon>Chordata</taxon>
        <taxon>Craniata</taxon>
        <taxon>Vertebrata</taxon>
        <taxon>Euteleostomi</taxon>
        <taxon>Amphibia</taxon>
        <taxon>Batrachia</taxon>
        <taxon>Anura</taxon>
        <taxon>Neobatrachia</taxon>
        <taxon>Ranoidea</taxon>
        <taxon>Ranidae</taxon>
        <taxon>Staurois</taxon>
    </lineage>
</organism>
<feature type="region of interest" description="Disordered" evidence="2">
    <location>
        <begin position="54"/>
        <end position="78"/>
    </location>
</feature>
<dbReference type="PANTHER" id="PTHR24006:SF727">
    <property type="entry name" value="UBIQUITIN CARBOXYL-TERMINAL HYDROLASE 42"/>
    <property type="match status" value="1"/>
</dbReference>
<dbReference type="PROSITE" id="PS50235">
    <property type="entry name" value="USP_3"/>
    <property type="match status" value="1"/>
</dbReference>
<feature type="domain" description="USP" evidence="3">
    <location>
        <begin position="107"/>
        <end position="408"/>
    </location>
</feature>
<feature type="compositionally biased region" description="Basic and acidic residues" evidence="2">
    <location>
        <begin position="756"/>
        <end position="790"/>
    </location>
</feature>
<evidence type="ECO:0000259" key="3">
    <source>
        <dbReference type="PROSITE" id="PS50235"/>
    </source>
</evidence>
<accession>A0ABN9AJD7</accession>
<dbReference type="PANTHER" id="PTHR24006">
    <property type="entry name" value="UBIQUITIN CARBOXYL-TERMINAL HYDROLASE"/>
    <property type="match status" value="1"/>
</dbReference>
<keyword evidence="1" id="KW-0788">Thiol protease</keyword>
<feature type="compositionally biased region" description="Polar residues" evidence="2">
    <location>
        <begin position="933"/>
        <end position="942"/>
    </location>
</feature>
<feature type="region of interest" description="Disordered" evidence="2">
    <location>
        <begin position="509"/>
        <end position="571"/>
    </location>
</feature>
<proteinExistence type="inferred from homology"/>
<dbReference type="InterPro" id="IPR001394">
    <property type="entry name" value="Peptidase_C19_UCH"/>
</dbReference>
<dbReference type="InterPro" id="IPR038765">
    <property type="entry name" value="Papain-like_cys_pep_sf"/>
</dbReference>
<feature type="compositionally biased region" description="Basic residues" evidence="2">
    <location>
        <begin position="820"/>
        <end position="837"/>
    </location>
</feature>
<comment type="caution">
    <text evidence="4">The sequence shown here is derived from an EMBL/GenBank/DDBJ whole genome shotgun (WGS) entry which is preliminary data.</text>
</comment>
<feature type="compositionally biased region" description="Polar residues" evidence="2">
    <location>
        <begin position="896"/>
        <end position="905"/>
    </location>
</feature>
<dbReference type="EMBL" id="CATNWA010000270">
    <property type="protein sequence ID" value="CAI9535522.1"/>
    <property type="molecule type" value="Genomic_DNA"/>
</dbReference>
<dbReference type="Proteomes" id="UP001162483">
    <property type="component" value="Unassembled WGS sequence"/>
</dbReference>
<sequence>MTIIDKVSPVSATCQNQLCKSISPSSGDIDTGSTTLGVVSALAKTSLGPVPGAAVYSSSSVPEKPVPSEQNDPPLAVPGDGVGTPEKIIFPAEKIRLKWQRIQKVGAGLQNLGNTCFVNSVLQCLTYTAPLANYMLSREHSKTCREQDFCMMCVMQSHIVQALSNTGNVIKPTCVINDLRRIAKHFRLGSQEDAHEFLRYTVDEMQKSCLNGYISYGRSTQATTFIHQVFGGCLRSRVKCLKCKSVSDTYEDCLDIALEIKSSHSINQALEEFVKAEQLEGDNAYKCSKCNQLVTATKKFTIHRTSNVLTLSLKRFASFSGGKLSKEIKYPEYLDIRPYTSHPSGEALIYKLYAVLVHSGFSCHTGHYYSYIKASNDQWYLMNDSIVSSADIRTVLNQQAYLLFYIRSQNVPSGDSSYALQSASPNSPQPSCSQRASVSKFLFVGPQQIIKNVKHMNGNRSPKSSLNGPVPNNSCVNVKRPMGAVPVNRQVSINSTVKKQKITITINKQHPALQGPPFHDSPNTESAASASLASASTKPCATLSTSSVPTQSESKHAPIRLNRGNLVNGKSKATSNLLVPYGTESSEESEEEQKGIRKRRWSGKCADGSVTTNCLCAPMDTLDRTDNLKEELRISLESIPNNQIELTKHDACEPSMSNYHNGENHVGSNISVSVCELSKDTESSFILVTEDTDKTAVSPASYACEITASEQRPQLQSTEMAVTKQEIPPNVDIGIRLIASESIAENKPLPQSSGSSEDHKRNSDRRSQSFDRSKYDRYRLPDREYRHRDYSSSGHYKHRDYDRQRSRSRGRTGDRCSYYHSKRDRSRSREKHRRHYSPYRDHRGHYDRDYWACKDYKSGWSHHSRGRDQAYNFKYNNHQSFYSRQFDPYHHRKLNGYSNYHQDYGSSKKRKYHRDGSSEEEDYERGFKRQANHNRSPSDWPR</sequence>
<name>A0ABN9AJD7_9NEOB</name>
<keyword evidence="1" id="KW-0833">Ubl conjugation pathway</keyword>
<protein>
    <recommendedName>
        <fullName evidence="1">Ubiquitin carboxyl-terminal hydrolase</fullName>
        <ecNumber evidence="1">3.4.19.12</ecNumber>
    </recommendedName>
</protein>
<dbReference type="EC" id="3.4.19.12" evidence="1"/>
<keyword evidence="5" id="KW-1185">Reference proteome</keyword>
<feature type="compositionally biased region" description="Polar residues" evidence="2">
    <location>
        <begin position="537"/>
        <end position="552"/>
    </location>
</feature>
<dbReference type="PROSITE" id="PS00973">
    <property type="entry name" value="USP_2"/>
    <property type="match status" value="1"/>
</dbReference>
<feature type="compositionally biased region" description="Low complexity" evidence="2">
    <location>
        <begin position="526"/>
        <end position="536"/>
    </location>
</feature>
<gene>
    <name evidence="4" type="ORF">SPARVUS_LOCUS874215</name>
</gene>
<keyword evidence="1" id="KW-0378">Hydrolase</keyword>